<dbReference type="GO" id="GO:0016887">
    <property type="term" value="F:ATP hydrolysis activity"/>
    <property type="evidence" value="ECO:0007669"/>
    <property type="project" value="InterPro"/>
</dbReference>
<dbReference type="EMBL" id="JAFIMR010000032">
    <property type="protein sequence ID" value="KAI1860181.1"/>
    <property type="molecule type" value="Genomic_DNA"/>
</dbReference>
<evidence type="ECO:0000256" key="9">
    <source>
        <dbReference type="SAM" id="MobiDB-lite"/>
    </source>
</evidence>
<comment type="caution">
    <text evidence="12">The sequence shown here is derived from an EMBL/GenBank/DDBJ whole genome shotgun (WGS) entry which is preliminary data.</text>
</comment>
<keyword evidence="3" id="KW-0813">Transport</keyword>
<dbReference type="PROSITE" id="PS50893">
    <property type="entry name" value="ABC_TRANSPORTER_2"/>
    <property type="match status" value="2"/>
</dbReference>
<evidence type="ECO:0000256" key="4">
    <source>
        <dbReference type="ARBA" id="ARBA00022692"/>
    </source>
</evidence>
<dbReference type="FunFam" id="3.40.50.300:FF:000054">
    <property type="entry name" value="ABC multidrug transporter atrF"/>
    <property type="match status" value="1"/>
</dbReference>
<feature type="region of interest" description="Disordered" evidence="9">
    <location>
        <begin position="1"/>
        <end position="88"/>
    </location>
</feature>
<comment type="subcellular location">
    <subcellularLocation>
        <location evidence="1">Membrane</location>
        <topology evidence="1">Multi-pass membrane protein</topology>
    </subcellularLocation>
</comment>
<dbReference type="InterPro" id="IPR003593">
    <property type="entry name" value="AAA+_ATPase"/>
</dbReference>
<dbReference type="InterPro" id="IPR027417">
    <property type="entry name" value="P-loop_NTPase"/>
</dbReference>
<dbReference type="InterPro" id="IPR034001">
    <property type="entry name" value="ABCG_PDR_1"/>
</dbReference>
<keyword evidence="8 10" id="KW-0472">Membrane</keyword>
<feature type="transmembrane region" description="Helical" evidence="10">
    <location>
        <begin position="1309"/>
        <end position="1329"/>
    </location>
</feature>
<evidence type="ECO:0000313" key="13">
    <source>
        <dbReference type="Proteomes" id="UP000829685"/>
    </source>
</evidence>
<dbReference type="PANTHER" id="PTHR19241">
    <property type="entry name" value="ATP-BINDING CASSETTE TRANSPORTER"/>
    <property type="match status" value="1"/>
</dbReference>
<evidence type="ECO:0000256" key="5">
    <source>
        <dbReference type="ARBA" id="ARBA00022741"/>
    </source>
</evidence>
<keyword evidence="6" id="KW-0067">ATP-binding</keyword>
<feature type="transmembrane region" description="Helical" evidence="10">
    <location>
        <begin position="750"/>
        <end position="771"/>
    </location>
</feature>
<dbReference type="CDD" id="cd03232">
    <property type="entry name" value="ABCG_PDR_domain2"/>
    <property type="match status" value="1"/>
</dbReference>
<feature type="transmembrane region" description="Helical" evidence="10">
    <location>
        <begin position="530"/>
        <end position="549"/>
    </location>
</feature>
<comment type="similarity">
    <text evidence="2">Belongs to the ABC transporter superfamily. ABCG family. PDR (TC 3.A.1.205) subfamily.</text>
</comment>
<evidence type="ECO:0000259" key="11">
    <source>
        <dbReference type="PROSITE" id="PS50893"/>
    </source>
</evidence>
<dbReference type="PROSITE" id="PS00211">
    <property type="entry name" value="ABC_TRANSPORTER_1"/>
    <property type="match status" value="1"/>
</dbReference>
<organism evidence="12 13">
    <name type="scientific">Neoarthrinium moseri</name>
    <dbReference type="NCBI Taxonomy" id="1658444"/>
    <lineage>
        <taxon>Eukaryota</taxon>
        <taxon>Fungi</taxon>
        <taxon>Dikarya</taxon>
        <taxon>Ascomycota</taxon>
        <taxon>Pezizomycotina</taxon>
        <taxon>Sordariomycetes</taxon>
        <taxon>Xylariomycetidae</taxon>
        <taxon>Amphisphaeriales</taxon>
        <taxon>Apiosporaceae</taxon>
        <taxon>Neoarthrinium</taxon>
    </lineage>
</organism>
<feature type="domain" description="ABC transporter" evidence="11">
    <location>
        <begin position="839"/>
        <end position="1077"/>
    </location>
</feature>
<dbReference type="CDD" id="cd03233">
    <property type="entry name" value="ABCG_PDR_domain1"/>
    <property type="match status" value="1"/>
</dbReference>
<dbReference type="InterPro" id="IPR013525">
    <property type="entry name" value="ABC2_TM"/>
</dbReference>
<evidence type="ECO:0000256" key="7">
    <source>
        <dbReference type="ARBA" id="ARBA00022989"/>
    </source>
</evidence>
<dbReference type="GO" id="GO:0005524">
    <property type="term" value="F:ATP binding"/>
    <property type="evidence" value="ECO:0007669"/>
    <property type="project" value="UniProtKB-KW"/>
</dbReference>
<feature type="transmembrane region" description="Helical" evidence="10">
    <location>
        <begin position="1238"/>
        <end position="1266"/>
    </location>
</feature>
<evidence type="ECO:0000256" key="6">
    <source>
        <dbReference type="ARBA" id="ARBA00022840"/>
    </source>
</evidence>
<accession>A0A9P9WF74</accession>
<keyword evidence="7 10" id="KW-1133">Transmembrane helix</keyword>
<evidence type="ECO:0000256" key="8">
    <source>
        <dbReference type="ARBA" id="ARBA00023136"/>
    </source>
</evidence>
<dbReference type="Proteomes" id="UP000829685">
    <property type="component" value="Unassembled WGS sequence"/>
</dbReference>
<dbReference type="Gene3D" id="3.40.50.300">
    <property type="entry name" value="P-loop containing nucleotide triphosphate hydrolases"/>
    <property type="match status" value="2"/>
</dbReference>
<protein>
    <recommendedName>
        <fullName evidence="11">ABC transporter domain-containing protein</fullName>
    </recommendedName>
</protein>
<proteinExistence type="inferred from homology"/>
<evidence type="ECO:0000256" key="2">
    <source>
        <dbReference type="ARBA" id="ARBA00006012"/>
    </source>
</evidence>
<feature type="transmembrane region" description="Helical" evidence="10">
    <location>
        <begin position="613"/>
        <end position="631"/>
    </location>
</feature>
<evidence type="ECO:0000313" key="12">
    <source>
        <dbReference type="EMBL" id="KAI1860181.1"/>
    </source>
</evidence>
<reference evidence="12" key="1">
    <citation type="submission" date="2021-03" db="EMBL/GenBank/DDBJ databases">
        <title>Revisited historic fungal species revealed as producer of novel bioactive compounds through whole genome sequencing and comparative genomics.</title>
        <authorList>
            <person name="Vignolle G.A."/>
            <person name="Hochenegger N."/>
            <person name="Mach R.L."/>
            <person name="Mach-Aigner A.R."/>
            <person name="Javad Rahimi M."/>
            <person name="Salim K.A."/>
            <person name="Chan C.M."/>
            <person name="Lim L.B.L."/>
            <person name="Cai F."/>
            <person name="Druzhinina I.S."/>
            <person name="U'Ren J.M."/>
            <person name="Derntl C."/>
        </authorList>
    </citation>
    <scope>NUCLEOTIDE SEQUENCE</scope>
    <source>
        <strain evidence="12">TUCIM 5799</strain>
    </source>
</reference>
<evidence type="ECO:0000256" key="10">
    <source>
        <dbReference type="SAM" id="Phobius"/>
    </source>
</evidence>
<feature type="transmembrane region" description="Helical" evidence="10">
    <location>
        <begin position="672"/>
        <end position="691"/>
    </location>
</feature>
<feature type="transmembrane region" description="Helical" evidence="10">
    <location>
        <begin position="1166"/>
        <end position="1187"/>
    </location>
</feature>
<evidence type="ECO:0000256" key="1">
    <source>
        <dbReference type="ARBA" id="ARBA00004141"/>
    </source>
</evidence>
<feature type="transmembrane region" description="Helical" evidence="10">
    <location>
        <begin position="643"/>
        <end position="660"/>
    </location>
</feature>
<feature type="compositionally biased region" description="Basic and acidic residues" evidence="9">
    <location>
        <begin position="15"/>
        <end position="36"/>
    </location>
</feature>
<dbReference type="GO" id="GO:0016020">
    <property type="term" value="C:membrane"/>
    <property type="evidence" value="ECO:0007669"/>
    <property type="project" value="UniProtKB-SubCell"/>
</dbReference>
<gene>
    <name evidence="12" type="ORF">JX265_010105</name>
</gene>
<dbReference type="SUPFAM" id="SSF52540">
    <property type="entry name" value="P-loop containing nucleoside triphosphate hydrolases"/>
    <property type="match status" value="2"/>
</dbReference>
<keyword evidence="5" id="KW-0547">Nucleotide-binding</keyword>
<dbReference type="Pfam" id="PF06422">
    <property type="entry name" value="PDR_CDR"/>
    <property type="match status" value="1"/>
</dbReference>
<dbReference type="InterPro" id="IPR017871">
    <property type="entry name" value="ABC_transporter-like_CS"/>
</dbReference>
<dbReference type="InterPro" id="IPR010929">
    <property type="entry name" value="PDR_CDR_ABC"/>
</dbReference>
<dbReference type="SMART" id="SM00382">
    <property type="entry name" value="AAA"/>
    <property type="match status" value="2"/>
</dbReference>
<keyword evidence="13" id="KW-1185">Reference proteome</keyword>
<dbReference type="GO" id="GO:0140359">
    <property type="term" value="F:ABC-type transporter activity"/>
    <property type="evidence" value="ECO:0007669"/>
    <property type="project" value="InterPro"/>
</dbReference>
<dbReference type="InterPro" id="IPR003439">
    <property type="entry name" value="ABC_transporter-like_ATP-bd"/>
</dbReference>
<sequence length="1446" mass="160783">MTHQSSNEALQMRAAEPHQCIREASHECMPMDKTNDDPDPQGQPNDLSEVQSSQHRRRREPENAIPYTMQEYYSDNSGETKDTPTRLQPSLLPDAPFAPQEAIWIGNPVSGASIQQPMNTVGVIFRNLTIEGPRSNASFIRTLPQAIIGSFGPDLFRSITDWIPKLQFGRRQDLQTLINDFTGVAKPGEMMLVLGRPGSGSSTLLQVLANKPASYVSVRGQVSYGSITAENMSTEAHRGEVIYNAEYDHHIPNLTVAQTVRLPFLTSMSSMGAKDVADSLLRMCAIHHRKDVVVGNEFIRGVSGGERKRVSIAETLAVKSAVTCWDNSTRGLDASTALAYAHSLRAITNSSGRTTIATLYQASESIYALMDKVLVVDEGRMLYQGAASEARQYFENLGFYASSQQTTSEFLTSLCDVAARRFREGYEHRCPKTATELERAFRASHAYEKLMQDVADYELSLATNGRTDGSEPMPSKPGSFYQQVLACARRELWLVAADKTELYTKYFTIISNGLIVSSMLYRSPASTDGVFLRSGVAFFSIVFLGWLQLTELIKAVSGRVVIARHHEYGFYRPSAVSFARALVDIPLLLPQVVLFGVIVYFMTGLDLVPAKFFTYLLLSYTTTICFTTMYRMMAAISHTMDDAVRFCGSLLNILLIYAGYVIERPILLKQKIWFGWIAYVNPLSYAFEAVLSNEFAGRTMRCAFSQIVPQGPDIQPQNQACTIAGAHPGSSVVLGDEYLSLKNDYSREHLWRNFGIVVAFIVFYLIITVAATELFTFARAGSGGGLRFKPTKRSKQVKFSKTADEEKGSSPGALSMEEPIDACLPGASVKDLPRSENAITWENINYSVSTPQGSRLILNNVSGYAKPGVLVALMGASGAGKTTLLNTLSRRHLHGVFSGEILVGGQPLEANFQRSTGYVEQMDLHDETATVREAFEFSALLRQSHHIPRQEKLEYVDKVLELLMLLDLQDAVISSLGIEQKKRVTIGVELSAKPSLVFLDEPTSGLDSQSAFSIVRLLRRLCDAGQAVVCTIHQPSAHLIRNFDEILALSPNGSVFYSGPIGSDCSTIIKYFADRGAYCPSDRNVAEFLLETAEVGHPDWIKEWRESAESKAIDDEIQRIKTAGRNDPRDGTQPKQVTPAAFAATISTQTYYLTKRMFVHQWREPSYIYGRLFTSFVMGIFNGFTFWKLGDSIADMQNRMFSSFLITLIPAAVLNAVLPKFFFDRALWEAREHPSRTYGWIALCTAEVISEVPGSLIAGAVYWLLWYLPTGMPYDAPTAGYVFLMTLLFFLFQSSWGQWICAWAPNFTVISNVLPFFLTVVSLFNGVVVPYDQLDVFWKYWLYWLNPSTYWISGVLASTLSSQSVHCTETEAAFFNPPAGQTCLEFAGTFVQEAGRGYLTDLDATSNCGYCPYASGTEYLATLSIRADQKWRDCGVFLIFCFSNWA</sequence>
<name>A0A9P9WF74_9PEZI</name>
<feature type="transmembrane region" description="Helical" evidence="10">
    <location>
        <begin position="1278"/>
        <end position="1297"/>
    </location>
</feature>
<evidence type="ECO:0000256" key="3">
    <source>
        <dbReference type="ARBA" id="ARBA00022448"/>
    </source>
</evidence>
<dbReference type="Pfam" id="PF00005">
    <property type="entry name" value="ABC_tran"/>
    <property type="match status" value="2"/>
</dbReference>
<feature type="domain" description="ABC transporter" evidence="11">
    <location>
        <begin position="163"/>
        <end position="403"/>
    </location>
</feature>
<keyword evidence="4 10" id="KW-0812">Transmembrane</keyword>
<feature type="transmembrane region" description="Helical" evidence="10">
    <location>
        <begin position="581"/>
        <end position="601"/>
    </location>
</feature>
<dbReference type="Pfam" id="PF01061">
    <property type="entry name" value="ABC2_membrane"/>
    <property type="match status" value="2"/>
</dbReference>
<dbReference type="InterPro" id="IPR034003">
    <property type="entry name" value="ABCG_PDR_2"/>
</dbReference>
<feature type="transmembrane region" description="Helical" evidence="10">
    <location>
        <begin position="1199"/>
        <end position="1218"/>
    </location>
</feature>